<organism evidence="17 18">
    <name type="scientific">Heterodera trifolii</name>
    <dbReference type="NCBI Taxonomy" id="157864"/>
    <lineage>
        <taxon>Eukaryota</taxon>
        <taxon>Metazoa</taxon>
        <taxon>Ecdysozoa</taxon>
        <taxon>Nematoda</taxon>
        <taxon>Chromadorea</taxon>
        <taxon>Rhabditida</taxon>
        <taxon>Tylenchina</taxon>
        <taxon>Tylenchomorpha</taxon>
        <taxon>Tylenchoidea</taxon>
        <taxon>Heteroderidae</taxon>
        <taxon>Heteroderinae</taxon>
        <taxon>Heterodera</taxon>
    </lineage>
</organism>
<dbReference type="PANTHER" id="PTHR10625">
    <property type="entry name" value="HISTONE DEACETYLASE HDAC1-RELATED"/>
    <property type="match status" value="1"/>
</dbReference>
<evidence type="ECO:0000256" key="8">
    <source>
        <dbReference type="ARBA" id="ARBA00023242"/>
    </source>
</evidence>
<protein>
    <recommendedName>
        <fullName evidence="2 11">Histone deacetylase</fullName>
        <ecNumber evidence="2 11">3.5.1.98</ecNumber>
    </recommendedName>
</protein>
<dbReference type="EMBL" id="JBICBT010000191">
    <property type="protein sequence ID" value="KAL3121367.1"/>
    <property type="molecule type" value="Genomic_DNA"/>
</dbReference>
<evidence type="ECO:0000313" key="18">
    <source>
        <dbReference type="Proteomes" id="UP001620626"/>
    </source>
</evidence>
<keyword evidence="3" id="KW-0678">Repressor</keyword>
<comment type="similarity">
    <text evidence="10 11">Belongs to the histone deacetylase family. HD Type 1 subfamily.</text>
</comment>
<dbReference type="InterPro" id="IPR037138">
    <property type="entry name" value="His_deacetylse_dom_sf"/>
</dbReference>
<keyword evidence="6 11" id="KW-0805">Transcription regulation</keyword>
<evidence type="ECO:0000256" key="11">
    <source>
        <dbReference type="PIRNR" id="PIRNR037913"/>
    </source>
</evidence>
<dbReference type="InterPro" id="IPR003084">
    <property type="entry name" value="HDAC_I/II"/>
</dbReference>
<keyword evidence="7 11" id="KW-0804">Transcription</keyword>
<feature type="binding site" evidence="14">
    <location>
        <position position="180"/>
    </location>
    <ligand>
        <name>a divalent metal cation</name>
        <dbReference type="ChEBI" id="CHEBI:60240"/>
    </ligand>
</feature>
<proteinExistence type="inferred from homology"/>
<evidence type="ECO:0000256" key="15">
    <source>
        <dbReference type="SAM" id="MobiDB-lite"/>
    </source>
</evidence>
<evidence type="ECO:0000256" key="6">
    <source>
        <dbReference type="ARBA" id="ARBA00023015"/>
    </source>
</evidence>
<evidence type="ECO:0000256" key="10">
    <source>
        <dbReference type="ARBA" id="ARBA00061569"/>
    </source>
</evidence>
<dbReference type="SUPFAM" id="SSF52768">
    <property type="entry name" value="Arginase/deacetylase"/>
    <property type="match status" value="1"/>
</dbReference>
<feature type="binding site" evidence="14">
    <location>
        <position position="267"/>
    </location>
    <ligand>
        <name>a divalent metal cation</name>
        <dbReference type="ChEBI" id="CHEBI:60240"/>
    </ligand>
</feature>
<dbReference type="InterPro" id="IPR023801">
    <property type="entry name" value="His_deacetylse_dom"/>
</dbReference>
<feature type="binding site" evidence="14">
    <location>
        <position position="178"/>
    </location>
    <ligand>
        <name>a divalent metal cation</name>
        <dbReference type="ChEBI" id="CHEBI:60240"/>
    </ligand>
</feature>
<keyword evidence="14" id="KW-0479">Metal-binding</keyword>
<comment type="subcellular location">
    <subcellularLocation>
        <location evidence="1 11">Nucleus</location>
    </subcellularLocation>
</comment>
<evidence type="ECO:0000256" key="13">
    <source>
        <dbReference type="PIRSR" id="PIRSR037913-2"/>
    </source>
</evidence>
<evidence type="ECO:0000256" key="1">
    <source>
        <dbReference type="ARBA" id="ARBA00004123"/>
    </source>
</evidence>
<gene>
    <name evidence="17" type="ORF">niasHT_008349</name>
</gene>
<dbReference type="PIRSF" id="PIRSF037913">
    <property type="entry name" value="His_deacetylse_1"/>
    <property type="match status" value="1"/>
</dbReference>
<feature type="region of interest" description="Disordered" evidence="15">
    <location>
        <begin position="417"/>
        <end position="495"/>
    </location>
</feature>
<evidence type="ECO:0000256" key="5">
    <source>
        <dbReference type="ARBA" id="ARBA00022853"/>
    </source>
</evidence>
<feature type="domain" description="Histone deacetylase" evidence="16">
    <location>
        <begin position="31"/>
        <end position="320"/>
    </location>
</feature>
<comment type="catalytic activity">
    <reaction evidence="9 11">
        <text>N(6)-acetyl-L-lysyl-[histone] + H2O = L-lysyl-[histone] + acetate</text>
        <dbReference type="Rhea" id="RHEA:58196"/>
        <dbReference type="Rhea" id="RHEA-COMP:9845"/>
        <dbReference type="Rhea" id="RHEA-COMP:11338"/>
        <dbReference type="ChEBI" id="CHEBI:15377"/>
        <dbReference type="ChEBI" id="CHEBI:29969"/>
        <dbReference type="ChEBI" id="CHEBI:30089"/>
        <dbReference type="ChEBI" id="CHEBI:61930"/>
        <dbReference type="EC" id="3.5.1.98"/>
    </reaction>
</comment>
<dbReference type="PANTHER" id="PTHR10625:SF29">
    <property type="entry name" value="HISTONE DEACETYLASE 1"/>
    <property type="match status" value="1"/>
</dbReference>
<evidence type="ECO:0000256" key="7">
    <source>
        <dbReference type="ARBA" id="ARBA00023163"/>
    </source>
</evidence>
<dbReference type="PRINTS" id="PR01270">
    <property type="entry name" value="HDASUPER"/>
</dbReference>
<feature type="binding site" evidence="13">
    <location>
        <position position="306"/>
    </location>
    <ligand>
        <name>substrate</name>
    </ligand>
</feature>
<feature type="binding site" evidence="13">
    <location>
        <position position="151"/>
    </location>
    <ligand>
        <name>substrate</name>
    </ligand>
</feature>
<comment type="caution">
    <text evidence="17">The sequence shown here is derived from an EMBL/GenBank/DDBJ whole genome shotgun (WGS) entry which is preliminary data.</text>
</comment>
<evidence type="ECO:0000256" key="14">
    <source>
        <dbReference type="PIRSR" id="PIRSR037913-3"/>
    </source>
</evidence>
<evidence type="ECO:0000256" key="12">
    <source>
        <dbReference type="PIRSR" id="PIRSR037913-1"/>
    </source>
</evidence>
<evidence type="ECO:0000313" key="17">
    <source>
        <dbReference type="EMBL" id="KAL3121367.1"/>
    </source>
</evidence>
<evidence type="ECO:0000256" key="4">
    <source>
        <dbReference type="ARBA" id="ARBA00022801"/>
    </source>
</evidence>
<dbReference type="GO" id="GO:0141221">
    <property type="term" value="F:histone deacetylase activity, hydrolytic mechanism"/>
    <property type="evidence" value="ECO:0007669"/>
    <property type="project" value="UniProtKB-EC"/>
</dbReference>
<dbReference type="InterPro" id="IPR023696">
    <property type="entry name" value="Ureohydrolase_dom_sf"/>
</dbReference>
<evidence type="ECO:0000256" key="3">
    <source>
        <dbReference type="ARBA" id="ARBA00022491"/>
    </source>
</evidence>
<dbReference type="Pfam" id="PF00850">
    <property type="entry name" value="Hist_deacetyl"/>
    <property type="match status" value="1"/>
</dbReference>
<keyword evidence="4 11" id="KW-0378">Hydrolase</keyword>
<dbReference type="AlphaFoldDB" id="A0ABD2M1J8"/>
<evidence type="ECO:0000256" key="9">
    <source>
        <dbReference type="ARBA" id="ARBA00048287"/>
    </source>
</evidence>
<feature type="compositionally biased region" description="Acidic residues" evidence="15">
    <location>
        <begin position="479"/>
        <end position="495"/>
    </location>
</feature>
<keyword evidence="18" id="KW-1185">Reference proteome</keyword>
<dbReference type="GO" id="GO:0005634">
    <property type="term" value="C:nucleus"/>
    <property type="evidence" value="ECO:0007669"/>
    <property type="project" value="UniProtKB-SubCell"/>
</dbReference>
<dbReference type="Gene3D" id="3.40.800.20">
    <property type="entry name" value="Histone deacetylase domain"/>
    <property type="match status" value="1"/>
</dbReference>
<dbReference type="PRINTS" id="PR01271">
    <property type="entry name" value="HISDACETLASE"/>
</dbReference>
<keyword evidence="8 11" id="KW-0539">Nucleus</keyword>
<name>A0ABD2M1J8_9BILA</name>
<evidence type="ECO:0000259" key="16">
    <source>
        <dbReference type="Pfam" id="PF00850"/>
    </source>
</evidence>
<dbReference type="Proteomes" id="UP001620626">
    <property type="component" value="Unassembled WGS sequence"/>
</dbReference>
<evidence type="ECO:0000256" key="2">
    <source>
        <dbReference type="ARBA" id="ARBA00012111"/>
    </source>
</evidence>
<accession>A0ABD2M1J8</accession>
<keyword evidence="5 11" id="KW-0156">Chromatin regulator</keyword>
<feature type="active site" description="Proton acceptor" evidence="12">
    <location>
        <position position="143"/>
    </location>
</feature>
<feature type="binding site" evidence="13">
    <location>
        <position position="101"/>
    </location>
    <ligand>
        <name>substrate</name>
    </ligand>
</feature>
<dbReference type="FunFam" id="3.40.800.20:FF:000001">
    <property type="entry name" value="Histone deacetylase"/>
    <property type="match status" value="1"/>
</dbReference>
<sequence length="495" mass="56624">MPNNGVQNHYRKRVAYYYDRNVGNFYYGQGHVMKPHRIRMTHQLLLAYGLYRHLHVYRPFPASVDEMSRFHSEQYIDFLRSATSETHFSKQMLNKFNVGDDCPLFDGLFQFCQLSTGGSLAAAAKLNKQKAEIAINWMGGLHHAKHSKASGFCYTNDIVLGILELLKHHKRVLYVDIDVHHGDGVEEAFYTTDRVMTVSFHKYGRNFFPESGELAAIGADSGRYYTVNVPLKDGITDETYQLIFQPIMHKVMEVFQPCAVVLQCGADSLSEDRLGTFNLTLNGHGKCVQFFRDSNVPLMLLGGGGYNSPNVARCWTYETALALNEELSDDLPYNDFFEYFAPNYCLHINAASKVINHNTENYLRTVQNRVFENLSNLSHVPSVQMQEIPEDGMQIDESAAQDEANPDRRLPAEISDHMTAHSGEFYDGENEGEDRRNRHKYKRNGEKKTNDEQTAPMEEDEMKQDKSKRIKKQLLVAEQQEDDDVVLLEDDANNN</sequence>
<dbReference type="InterPro" id="IPR000286">
    <property type="entry name" value="HDACs"/>
</dbReference>
<dbReference type="EC" id="3.5.1.98" evidence="2 11"/>
<reference evidence="17 18" key="1">
    <citation type="submission" date="2024-10" db="EMBL/GenBank/DDBJ databases">
        <authorList>
            <person name="Kim D."/>
        </authorList>
    </citation>
    <scope>NUCLEOTIDE SEQUENCE [LARGE SCALE GENOMIC DNA]</scope>
    <source>
        <strain evidence="17">BH-2024</strain>
    </source>
</reference>